<evidence type="ECO:0000259" key="1">
    <source>
        <dbReference type="Pfam" id="PF08241"/>
    </source>
</evidence>
<dbReference type="PANTHER" id="PTHR43591">
    <property type="entry name" value="METHYLTRANSFERASE"/>
    <property type="match status" value="1"/>
</dbReference>
<name>A0AA44IHZ1_PARBF</name>
<sequence length="273" mass="31294">MDNLNEVLKFYESGVEKGRLERGLGIIEFYRTKEILKKYITSSNNIIYDVGGGIGVYSSWLSEMDNTVHLLELAPSAVKYALENQKLTNPFIAEVCDARNINRPNESADIVLLMGPLYHLQNPKDRMKVLNECYRVLKKDGILFSVGISKFSTTTWALSTYGSTNELLGENEFMNMIEKELTTGNHIRPKEYPYLITQAYFHDPLELQSEVESAGFKTINKHAIEGTIWFTPNLNEKWKNPEIRTRLLNILKITENEDSIMGMSPHFMIISKK</sequence>
<dbReference type="GO" id="GO:0008757">
    <property type="term" value="F:S-adenosylmethionine-dependent methyltransferase activity"/>
    <property type="evidence" value="ECO:0007669"/>
    <property type="project" value="InterPro"/>
</dbReference>
<keyword evidence="2" id="KW-0489">Methyltransferase</keyword>
<dbReference type="Pfam" id="PF08241">
    <property type="entry name" value="Methyltransf_11"/>
    <property type="match status" value="1"/>
</dbReference>
<dbReference type="InterPro" id="IPR029063">
    <property type="entry name" value="SAM-dependent_MTases_sf"/>
</dbReference>
<accession>A0AA44IHZ1</accession>
<reference evidence="2 3" key="1">
    <citation type="submission" date="2020-04" db="EMBL/GenBank/DDBJ databases">
        <authorList>
            <person name="Hitch T.C.A."/>
            <person name="Wylensek D."/>
            <person name="Clavel T."/>
        </authorList>
    </citation>
    <scope>NUCLEOTIDE SEQUENCE [LARGE SCALE GENOMIC DNA]</scope>
    <source>
        <strain evidence="2 3">Med78_4-601-WT-2</strain>
    </source>
</reference>
<dbReference type="EMBL" id="JABAFD010000008">
    <property type="protein sequence ID" value="NME10358.1"/>
    <property type="molecule type" value="Genomic_DNA"/>
</dbReference>
<evidence type="ECO:0000313" key="3">
    <source>
        <dbReference type="Proteomes" id="UP000573963"/>
    </source>
</evidence>
<evidence type="ECO:0000313" key="2">
    <source>
        <dbReference type="EMBL" id="NME10358.1"/>
    </source>
</evidence>
<dbReference type="InterPro" id="IPR013216">
    <property type="entry name" value="Methyltransf_11"/>
</dbReference>
<dbReference type="RefSeq" id="WP_025162801.1">
    <property type="nucleotide sequence ID" value="NZ_JABAFD010000008.1"/>
</dbReference>
<dbReference type="Proteomes" id="UP000573963">
    <property type="component" value="Unassembled WGS sequence"/>
</dbReference>
<dbReference type="Gene3D" id="3.40.50.150">
    <property type="entry name" value="Vaccinia Virus protein VP39"/>
    <property type="match status" value="1"/>
</dbReference>
<feature type="domain" description="Methyltransferase type 11" evidence="1">
    <location>
        <begin position="49"/>
        <end position="144"/>
    </location>
</feature>
<dbReference type="AlphaFoldDB" id="A0AA44IHZ1"/>
<protein>
    <submittedName>
        <fullName evidence="2">Class I SAM-dependent methyltransferase</fullName>
    </submittedName>
</protein>
<keyword evidence="2" id="KW-0808">Transferase</keyword>
<gene>
    <name evidence="2" type="ORF">HF875_12555</name>
</gene>
<dbReference type="SUPFAM" id="SSF53335">
    <property type="entry name" value="S-adenosyl-L-methionine-dependent methyltransferases"/>
    <property type="match status" value="1"/>
</dbReference>
<dbReference type="GO" id="GO:0032259">
    <property type="term" value="P:methylation"/>
    <property type="evidence" value="ECO:0007669"/>
    <property type="project" value="UniProtKB-KW"/>
</dbReference>
<comment type="caution">
    <text evidence="2">The sequence shown here is derived from an EMBL/GenBank/DDBJ whole genome shotgun (WGS) entry which is preliminary data.</text>
</comment>
<dbReference type="CDD" id="cd02440">
    <property type="entry name" value="AdoMet_MTases"/>
    <property type="match status" value="1"/>
</dbReference>
<proteinExistence type="predicted"/>
<organism evidence="2 3">
    <name type="scientific">Paraclostridium bifermentans</name>
    <name type="common">Clostridium bifermentans</name>
    <dbReference type="NCBI Taxonomy" id="1490"/>
    <lineage>
        <taxon>Bacteria</taxon>
        <taxon>Bacillati</taxon>
        <taxon>Bacillota</taxon>
        <taxon>Clostridia</taxon>
        <taxon>Peptostreptococcales</taxon>
        <taxon>Peptostreptococcaceae</taxon>
        <taxon>Paraclostridium</taxon>
    </lineage>
</organism>